<dbReference type="CDD" id="cd00878">
    <property type="entry name" value="Arf_Arl"/>
    <property type="match status" value="1"/>
</dbReference>
<dbReference type="InterPro" id="IPR027417">
    <property type="entry name" value="P-loop_NTPase"/>
</dbReference>
<sequence>MSFLSFLFKKKQMNLLVCGFDGVGKSSMLLKMQNIDPKGIEVKPTTAYANPSLKYKTFEWLFWDVSGAPKFRGLWKSYYPNVKAIAYVFDACDTERYDDAKTALKNMINDGELKNMPFLIFINKSDKQQVDSHEFLDKLELTEGQKNRCQAFSCSAFTGDGLFEGLDWLCYYLKKSGV</sequence>
<dbReference type="AlphaFoldDB" id="A0A0A1U339"/>
<keyword evidence="9" id="KW-1185">Reference proteome</keyword>
<dbReference type="EMBL" id="KB206756">
    <property type="protein sequence ID" value="ELP88439.1"/>
    <property type="molecule type" value="Genomic_DNA"/>
</dbReference>
<keyword evidence="6" id="KW-0479">Metal-binding</keyword>
<dbReference type="SMART" id="SM00178">
    <property type="entry name" value="SAR"/>
    <property type="match status" value="1"/>
</dbReference>
<dbReference type="NCBIfam" id="TIGR00231">
    <property type="entry name" value="small_GTP"/>
    <property type="match status" value="1"/>
</dbReference>
<proteinExistence type="inferred from homology"/>
<dbReference type="Proteomes" id="UP000014680">
    <property type="component" value="Unassembled WGS sequence"/>
</dbReference>
<feature type="binding site" evidence="6">
    <location>
        <position position="45"/>
    </location>
    <ligand>
        <name>Mg(2+)</name>
        <dbReference type="ChEBI" id="CHEBI:18420"/>
    </ligand>
</feature>
<dbReference type="GeneID" id="14887285"/>
<evidence type="ECO:0000313" key="9">
    <source>
        <dbReference type="Proteomes" id="UP000014680"/>
    </source>
</evidence>
<dbReference type="PRINTS" id="PR00328">
    <property type="entry name" value="SAR1GTPBP"/>
</dbReference>
<dbReference type="Pfam" id="PF00025">
    <property type="entry name" value="Arf"/>
    <property type="match status" value="1"/>
</dbReference>
<evidence type="ECO:0000256" key="1">
    <source>
        <dbReference type="ARBA" id="ARBA00010142"/>
    </source>
</evidence>
<keyword evidence="4 5" id="KW-0342">GTP-binding</keyword>
<dbReference type="KEGG" id="eiv:EIN_229720"/>
<dbReference type="InterPro" id="IPR006689">
    <property type="entry name" value="Small_GTPase_ARF/SAR"/>
</dbReference>
<dbReference type="SUPFAM" id="SSF52540">
    <property type="entry name" value="P-loop containing nucleoside triphosphate hydrolases"/>
    <property type="match status" value="1"/>
</dbReference>
<evidence type="ECO:0000313" key="8">
    <source>
        <dbReference type="EMBL" id="ELP88439.1"/>
    </source>
</evidence>
<organism evidence="8 9">
    <name type="scientific">Entamoeba invadens IP1</name>
    <dbReference type="NCBI Taxonomy" id="370355"/>
    <lineage>
        <taxon>Eukaryota</taxon>
        <taxon>Amoebozoa</taxon>
        <taxon>Evosea</taxon>
        <taxon>Archamoebae</taxon>
        <taxon>Mastigamoebida</taxon>
        <taxon>Entamoebidae</taxon>
        <taxon>Entamoeba</taxon>
    </lineage>
</organism>
<comment type="similarity">
    <text evidence="2 7">Belongs to the small GTPase superfamily. Arf family.</text>
</comment>
<dbReference type="InterPro" id="IPR024156">
    <property type="entry name" value="Small_GTPase_ARF"/>
</dbReference>
<dbReference type="OMA" id="CMEMNIE"/>
<evidence type="ECO:0000256" key="5">
    <source>
        <dbReference type="PIRSR" id="PIRSR606689-1"/>
    </source>
</evidence>
<dbReference type="PANTHER" id="PTHR11711">
    <property type="entry name" value="ADP RIBOSYLATION FACTOR-RELATED"/>
    <property type="match status" value="1"/>
</dbReference>
<dbReference type="RefSeq" id="XP_004255210.1">
    <property type="nucleotide sequence ID" value="XM_004255162.1"/>
</dbReference>
<comment type="similarity">
    <text evidence="1">Belongs to the small GTPase superfamily. Rho family.</text>
</comment>
<evidence type="ECO:0000256" key="4">
    <source>
        <dbReference type="ARBA" id="ARBA00023134"/>
    </source>
</evidence>
<dbReference type="GO" id="GO:0046872">
    <property type="term" value="F:metal ion binding"/>
    <property type="evidence" value="ECO:0007669"/>
    <property type="project" value="UniProtKB-KW"/>
</dbReference>
<name>A0A0A1U339_ENTIV</name>
<evidence type="ECO:0000256" key="6">
    <source>
        <dbReference type="PIRSR" id="PIRSR606689-2"/>
    </source>
</evidence>
<feature type="binding site" evidence="5">
    <location>
        <begin position="19"/>
        <end position="26"/>
    </location>
    <ligand>
        <name>GTP</name>
        <dbReference type="ChEBI" id="CHEBI:37565"/>
    </ligand>
</feature>
<protein>
    <submittedName>
        <fullName evidence="8">ADP-ribosylation factor, putative</fullName>
    </submittedName>
</protein>
<gene>
    <name evidence="8" type="ORF">EIN_229720</name>
</gene>
<keyword evidence="3 5" id="KW-0547">Nucleotide-binding</keyword>
<evidence type="ECO:0000256" key="3">
    <source>
        <dbReference type="ARBA" id="ARBA00022741"/>
    </source>
</evidence>
<feature type="binding site" evidence="5">
    <location>
        <position position="67"/>
    </location>
    <ligand>
        <name>GTP</name>
        <dbReference type="ChEBI" id="CHEBI:37565"/>
    </ligand>
</feature>
<accession>A0A0A1U339</accession>
<dbReference type="PROSITE" id="PS51417">
    <property type="entry name" value="ARF"/>
    <property type="match status" value="1"/>
</dbReference>
<reference evidence="8 9" key="1">
    <citation type="submission" date="2012-10" db="EMBL/GenBank/DDBJ databases">
        <authorList>
            <person name="Zafar N."/>
            <person name="Inman J."/>
            <person name="Hall N."/>
            <person name="Lorenzi H."/>
            <person name="Caler E."/>
        </authorList>
    </citation>
    <scope>NUCLEOTIDE SEQUENCE [LARGE SCALE GENOMIC DNA]</scope>
    <source>
        <strain evidence="8 9">IP1</strain>
    </source>
</reference>
<dbReference type="InterPro" id="IPR005225">
    <property type="entry name" value="Small_GTP-bd"/>
</dbReference>
<evidence type="ECO:0000256" key="2">
    <source>
        <dbReference type="ARBA" id="ARBA00010290"/>
    </source>
</evidence>
<dbReference type="OrthoDB" id="2011769at2759"/>
<evidence type="ECO:0000256" key="7">
    <source>
        <dbReference type="RuleBase" id="RU003925"/>
    </source>
</evidence>
<feature type="binding site" evidence="5">
    <location>
        <begin position="123"/>
        <end position="126"/>
    </location>
    <ligand>
        <name>GTP</name>
        <dbReference type="ChEBI" id="CHEBI:37565"/>
    </ligand>
</feature>
<dbReference type="SMART" id="SM00177">
    <property type="entry name" value="ARF"/>
    <property type="match status" value="1"/>
</dbReference>
<keyword evidence="6" id="KW-0460">Magnesium</keyword>
<feature type="binding site" evidence="6">
    <location>
        <position position="26"/>
    </location>
    <ligand>
        <name>Mg(2+)</name>
        <dbReference type="ChEBI" id="CHEBI:18420"/>
    </ligand>
</feature>
<dbReference type="FunFam" id="3.40.50.300:FF:001166">
    <property type="entry name" value="ADP-ribosylation factor D"/>
    <property type="match status" value="1"/>
</dbReference>
<dbReference type="Gene3D" id="3.40.50.300">
    <property type="entry name" value="P-loop containing nucleotide triphosphate hydrolases"/>
    <property type="match status" value="1"/>
</dbReference>
<dbReference type="GO" id="GO:0005525">
    <property type="term" value="F:GTP binding"/>
    <property type="evidence" value="ECO:0007669"/>
    <property type="project" value="UniProtKB-KW"/>
</dbReference>
<dbReference type="GO" id="GO:0003924">
    <property type="term" value="F:GTPase activity"/>
    <property type="evidence" value="ECO:0007669"/>
    <property type="project" value="InterPro"/>
</dbReference>
<dbReference type="VEuPathDB" id="AmoebaDB:EIN_229720"/>